<dbReference type="GO" id="GO:0030261">
    <property type="term" value="P:chromosome condensation"/>
    <property type="evidence" value="ECO:0007669"/>
    <property type="project" value="UniProtKB-KW"/>
</dbReference>
<dbReference type="GO" id="GO:0003677">
    <property type="term" value="F:DNA binding"/>
    <property type="evidence" value="ECO:0007669"/>
    <property type="project" value="UniProtKB-KW"/>
</dbReference>
<dbReference type="InterPro" id="IPR010992">
    <property type="entry name" value="IHF-like_DNA-bd_dom_sf"/>
</dbReference>
<dbReference type="OrthoDB" id="9799835at2"/>
<keyword evidence="2 5" id="KW-0238">DNA-binding</keyword>
<dbReference type="GO" id="GO:0005829">
    <property type="term" value="C:cytosol"/>
    <property type="evidence" value="ECO:0007669"/>
    <property type="project" value="TreeGrafter"/>
</dbReference>
<evidence type="ECO:0000256" key="1">
    <source>
        <dbReference type="ARBA" id="ARBA00023067"/>
    </source>
</evidence>
<evidence type="ECO:0000313" key="5">
    <source>
        <dbReference type="EMBL" id="SDF68975.1"/>
    </source>
</evidence>
<dbReference type="SMART" id="SM00411">
    <property type="entry name" value="BHL"/>
    <property type="match status" value="1"/>
</dbReference>
<dbReference type="GO" id="GO:0030527">
    <property type="term" value="F:structural constituent of chromatin"/>
    <property type="evidence" value="ECO:0007669"/>
    <property type="project" value="InterPro"/>
</dbReference>
<comment type="similarity">
    <text evidence="3">Belongs to the bacterial histone-like protein family.</text>
</comment>
<dbReference type="CDD" id="cd14435">
    <property type="entry name" value="SPO1_TF1_like"/>
    <property type="match status" value="1"/>
</dbReference>
<name>A0A1G7N4G1_9ACTN</name>
<sequence length="130" mass="13289">MATCLPSLADDPVGRPARTGVDPPTGPHRPPRGPTVNKAELVTAISKRADVPAATVDSVIAALGEEFVDALTRGDKIAISGLLTLERSSRSARTGRNPQTGETIEIAASNTAKLTAGSNLKKAAAAVPVK</sequence>
<dbReference type="Gene3D" id="4.10.520.10">
    <property type="entry name" value="IHF-like DNA-binding proteins"/>
    <property type="match status" value="1"/>
</dbReference>
<feature type="region of interest" description="Disordered" evidence="4">
    <location>
        <begin position="1"/>
        <end position="36"/>
    </location>
</feature>
<dbReference type="PANTHER" id="PTHR33175">
    <property type="entry name" value="DNA-BINDING PROTEIN HU"/>
    <property type="match status" value="1"/>
</dbReference>
<dbReference type="AlphaFoldDB" id="A0A1G7N4G1"/>
<evidence type="ECO:0000256" key="2">
    <source>
        <dbReference type="ARBA" id="ARBA00023125"/>
    </source>
</evidence>
<evidence type="ECO:0000256" key="3">
    <source>
        <dbReference type="RuleBase" id="RU003939"/>
    </source>
</evidence>
<dbReference type="PANTHER" id="PTHR33175:SF3">
    <property type="entry name" value="DNA-BINDING PROTEIN HU-BETA"/>
    <property type="match status" value="1"/>
</dbReference>
<protein>
    <submittedName>
        <fullName evidence="5">DNA-binding protein HU-beta</fullName>
    </submittedName>
</protein>
<dbReference type="SUPFAM" id="SSF47729">
    <property type="entry name" value="IHF-like DNA-binding proteins"/>
    <property type="match status" value="1"/>
</dbReference>
<keyword evidence="1" id="KW-0226">DNA condensation</keyword>
<evidence type="ECO:0000313" key="6">
    <source>
        <dbReference type="Proteomes" id="UP000198863"/>
    </source>
</evidence>
<dbReference type="Pfam" id="PF00216">
    <property type="entry name" value="Bac_DNA_binding"/>
    <property type="match status" value="1"/>
</dbReference>
<reference evidence="6" key="1">
    <citation type="submission" date="2016-10" db="EMBL/GenBank/DDBJ databases">
        <authorList>
            <person name="Varghese N."/>
            <person name="Submissions S."/>
        </authorList>
    </citation>
    <scope>NUCLEOTIDE SEQUENCE [LARGE SCALE GENOMIC DNA]</scope>
    <source>
        <strain evidence="6">DSM 44526</strain>
    </source>
</reference>
<organism evidence="5 6">
    <name type="scientific">Klenkia brasiliensis</name>
    <dbReference type="NCBI Taxonomy" id="333142"/>
    <lineage>
        <taxon>Bacteria</taxon>
        <taxon>Bacillati</taxon>
        <taxon>Actinomycetota</taxon>
        <taxon>Actinomycetes</taxon>
        <taxon>Geodermatophilales</taxon>
        <taxon>Geodermatophilaceae</taxon>
        <taxon>Klenkia</taxon>
    </lineage>
</organism>
<dbReference type="InterPro" id="IPR000119">
    <property type="entry name" value="Hist_DNA-bd"/>
</dbReference>
<dbReference type="PRINTS" id="PR01727">
    <property type="entry name" value="DNABINDINGHU"/>
</dbReference>
<keyword evidence="6" id="KW-1185">Reference proteome</keyword>
<dbReference type="Proteomes" id="UP000198863">
    <property type="component" value="Unassembled WGS sequence"/>
</dbReference>
<gene>
    <name evidence="5" type="ORF">SAMN05660324_0891</name>
</gene>
<evidence type="ECO:0000256" key="4">
    <source>
        <dbReference type="SAM" id="MobiDB-lite"/>
    </source>
</evidence>
<accession>A0A1G7N4G1</accession>
<dbReference type="EMBL" id="FNCF01000001">
    <property type="protein sequence ID" value="SDF68975.1"/>
    <property type="molecule type" value="Genomic_DNA"/>
</dbReference>
<proteinExistence type="inferred from homology"/>